<dbReference type="SUPFAM" id="SSF53474">
    <property type="entry name" value="alpha/beta-Hydrolases"/>
    <property type="match status" value="1"/>
</dbReference>
<comment type="caution">
    <text evidence="1">The sequence shown here is derived from an EMBL/GenBank/DDBJ whole genome shotgun (WGS) entry which is preliminary data.</text>
</comment>
<evidence type="ECO:0000313" key="2">
    <source>
        <dbReference type="Proteomes" id="UP001300502"/>
    </source>
</evidence>
<reference evidence="1 2" key="1">
    <citation type="submission" date="2022-07" db="EMBL/GenBank/DDBJ databases">
        <title>Genome-wide signatures of adaptation to extreme environments.</title>
        <authorList>
            <person name="Cho C.H."/>
            <person name="Yoon H.S."/>
        </authorList>
    </citation>
    <scope>NUCLEOTIDE SEQUENCE [LARGE SCALE GENOMIC DNA]</scope>
    <source>
        <strain evidence="1 2">108.79 E11</strain>
    </source>
</reference>
<dbReference type="AlphaFoldDB" id="A0AAV9IMZ9"/>
<dbReference type="PANTHER" id="PTHR34127:SF1">
    <property type="entry name" value="OS04G0405600 PROTEIN"/>
    <property type="match status" value="1"/>
</dbReference>
<gene>
    <name evidence="1" type="ORF">GAYE_SCF56G6399</name>
</gene>
<evidence type="ECO:0008006" key="3">
    <source>
        <dbReference type="Google" id="ProtNLM"/>
    </source>
</evidence>
<proteinExistence type="predicted"/>
<dbReference type="EMBL" id="JANCYU010000064">
    <property type="protein sequence ID" value="KAK4528456.1"/>
    <property type="molecule type" value="Genomic_DNA"/>
</dbReference>
<dbReference type="Proteomes" id="UP001300502">
    <property type="component" value="Unassembled WGS sequence"/>
</dbReference>
<accession>A0AAV9IMZ9</accession>
<sequence length="417" mass="46803">MPPACEKFCTGSLGAGNFGASSARCYCPCFSHSSFHHSVGLKSSFQGKAFSVKLARKFSSVYLPKRTCCRSIFGVVNISSVFSRVSDSPRWEYFDNVYLLRPTSLARPHAIVHFVGGAFVSSISQLAYRSLLEGLARLGYLVLVTPYDTTFDHRGSAESVNNASIVVIRRLKEEYGMDLAVVGLSHSLGCIIQILSTCMLPPPHEDVTKGHVFMAYNNKPLSEAVPLYKELLIPSVNLISNFSSSRETIRNSWKSVSSLLEQVVASTGESIRKTMVDNKILDEQLYPSIPQLQRALKQVDTLFEQVQRGRVEFDPSPEEIEKILMEKYARPSILIRCEGDSIDESWRLFGLLRERKLYVKWRCIPGTHLTPLEQRTDIVDDFLQANFQISSPFMKNSNLSRLLQVVDDAIRDILSKG</sequence>
<dbReference type="InterPro" id="IPR029058">
    <property type="entry name" value="AB_hydrolase_fold"/>
</dbReference>
<dbReference type="PANTHER" id="PTHR34127">
    <property type="entry name" value="OS04G0405600 PROTEIN"/>
    <property type="match status" value="1"/>
</dbReference>
<protein>
    <recommendedName>
        <fullName evidence="3">AB hydrolase-1 domain-containing protein</fullName>
    </recommendedName>
</protein>
<keyword evidence="2" id="KW-1185">Reference proteome</keyword>
<evidence type="ECO:0000313" key="1">
    <source>
        <dbReference type="EMBL" id="KAK4528456.1"/>
    </source>
</evidence>
<organism evidence="1 2">
    <name type="scientific">Galdieria yellowstonensis</name>
    <dbReference type="NCBI Taxonomy" id="3028027"/>
    <lineage>
        <taxon>Eukaryota</taxon>
        <taxon>Rhodophyta</taxon>
        <taxon>Bangiophyceae</taxon>
        <taxon>Galdieriales</taxon>
        <taxon>Galdieriaceae</taxon>
        <taxon>Galdieria</taxon>
    </lineage>
</organism>
<dbReference type="Pfam" id="PF07082">
    <property type="entry name" value="DUF1350"/>
    <property type="match status" value="1"/>
</dbReference>
<name>A0AAV9IMZ9_9RHOD</name>
<dbReference type="InterPro" id="IPR010765">
    <property type="entry name" value="DUF1350"/>
</dbReference>